<dbReference type="PANTHER" id="PTHR24393:SF138">
    <property type="entry name" value="IP01201P-RELATED"/>
    <property type="match status" value="1"/>
</dbReference>
<dbReference type="GO" id="GO:0001228">
    <property type="term" value="F:DNA-binding transcription activator activity, RNA polymerase II-specific"/>
    <property type="evidence" value="ECO:0007669"/>
    <property type="project" value="TreeGrafter"/>
</dbReference>
<keyword evidence="11" id="KW-1185">Reference proteome</keyword>
<dbReference type="GO" id="GO:0000978">
    <property type="term" value="F:RNA polymerase II cis-regulatory region sequence-specific DNA binding"/>
    <property type="evidence" value="ECO:0007669"/>
    <property type="project" value="TreeGrafter"/>
</dbReference>
<dbReference type="InterPro" id="IPR013087">
    <property type="entry name" value="Znf_C2H2_type"/>
</dbReference>
<dbReference type="Pfam" id="PF00096">
    <property type="entry name" value="zf-C2H2"/>
    <property type="match status" value="2"/>
</dbReference>
<feature type="region of interest" description="Disordered" evidence="8">
    <location>
        <begin position="51"/>
        <end position="143"/>
    </location>
</feature>
<evidence type="ECO:0000259" key="9">
    <source>
        <dbReference type="PROSITE" id="PS50157"/>
    </source>
</evidence>
<feature type="compositionally biased region" description="Basic and acidic residues" evidence="8">
    <location>
        <begin position="87"/>
        <end position="96"/>
    </location>
</feature>
<keyword evidence="2" id="KW-0479">Metal-binding</keyword>
<comment type="subcellular location">
    <subcellularLocation>
        <location evidence="1">Nucleus</location>
    </subcellularLocation>
</comment>
<accession>A0A8K0JYH0</accession>
<dbReference type="GO" id="GO:0005634">
    <property type="term" value="C:nucleus"/>
    <property type="evidence" value="ECO:0007669"/>
    <property type="project" value="UniProtKB-SubCell"/>
</dbReference>
<evidence type="ECO:0000256" key="8">
    <source>
        <dbReference type="SAM" id="MobiDB-lite"/>
    </source>
</evidence>
<evidence type="ECO:0000256" key="5">
    <source>
        <dbReference type="ARBA" id="ARBA00022833"/>
    </source>
</evidence>
<dbReference type="PROSITE" id="PS50157">
    <property type="entry name" value="ZINC_FINGER_C2H2_2"/>
    <property type="match status" value="2"/>
</dbReference>
<protein>
    <recommendedName>
        <fullName evidence="9">C2H2-type domain-containing protein</fullName>
    </recommendedName>
</protein>
<evidence type="ECO:0000256" key="3">
    <source>
        <dbReference type="ARBA" id="ARBA00022737"/>
    </source>
</evidence>
<comment type="caution">
    <text evidence="10">The sequence shown here is derived from an EMBL/GenBank/DDBJ whole genome shotgun (WGS) entry which is preliminary data.</text>
</comment>
<name>A0A8K0JYH0_LADFU</name>
<evidence type="ECO:0000256" key="4">
    <source>
        <dbReference type="ARBA" id="ARBA00022771"/>
    </source>
</evidence>
<keyword evidence="3" id="KW-0677">Repeat</keyword>
<evidence type="ECO:0000256" key="7">
    <source>
        <dbReference type="PROSITE-ProRule" id="PRU00042"/>
    </source>
</evidence>
<dbReference type="SUPFAM" id="SSF57667">
    <property type="entry name" value="beta-beta-alpha zinc fingers"/>
    <property type="match status" value="1"/>
</dbReference>
<keyword evidence="6" id="KW-0539">Nucleus</keyword>
<reference evidence="10" key="1">
    <citation type="submission" date="2013-04" db="EMBL/GenBank/DDBJ databases">
        <authorList>
            <person name="Qu J."/>
            <person name="Murali S.C."/>
            <person name="Bandaranaike D."/>
            <person name="Bellair M."/>
            <person name="Blankenburg K."/>
            <person name="Chao H."/>
            <person name="Dinh H."/>
            <person name="Doddapaneni H."/>
            <person name="Downs B."/>
            <person name="Dugan-Rocha S."/>
            <person name="Elkadiri S."/>
            <person name="Gnanaolivu R.D."/>
            <person name="Hernandez B."/>
            <person name="Javaid M."/>
            <person name="Jayaseelan J.C."/>
            <person name="Lee S."/>
            <person name="Li M."/>
            <person name="Ming W."/>
            <person name="Munidasa M."/>
            <person name="Muniz J."/>
            <person name="Nguyen L."/>
            <person name="Ongeri F."/>
            <person name="Osuji N."/>
            <person name="Pu L.-L."/>
            <person name="Puazo M."/>
            <person name="Qu C."/>
            <person name="Quiroz J."/>
            <person name="Raj R."/>
            <person name="Weissenberger G."/>
            <person name="Xin Y."/>
            <person name="Zou X."/>
            <person name="Han Y."/>
            <person name="Richards S."/>
            <person name="Worley K."/>
            <person name="Muzny D."/>
            <person name="Gibbs R."/>
        </authorList>
    </citation>
    <scope>NUCLEOTIDE SEQUENCE</scope>
    <source>
        <strain evidence="10">Sampled in the wild</strain>
    </source>
</reference>
<dbReference type="GO" id="GO:0003002">
    <property type="term" value="P:regionalization"/>
    <property type="evidence" value="ECO:0007669"/>
    <property type="project" value="UniProtKB-ARBA"/>
</dbReference>
<dbReference type="PROSITE" id="PS00028">
    <property type="entry name" value="ZINC_FINGER_C2H2_1"/>
    <property type="match status" value="2"/>
</dbReference>
<dbReference type="EMBL" id="KZ308208">
    <property type="protein sequence ID" value="KAG8224693.1"/>
    <property type="molecule type" value="Genomic_DNA"/>
</dbReference>
<evidence type="ECO:0000256" key="1">
    <source>
        <dbReference type="ARBA" id="ARBA00004123"/>
    </source>
</evidence>
<evidence type="ECO:0000256" key="6">
    <source>
        <dbReference type="ARBA" id="ARBA00023242"/>
    </source>
</evidence>
<feature type="domain" description="C2H2-type" evidence="9">
    <location>
        <begin position="7"/>
        <end position="34"/>
    </location>
</feature>
<sequence>MWGEKPHKCVVCEKAFSQSSNLITHMRKHTGFKPFACGLCERAFQRKVDLRRHRDAQHPGEVAEGTTPQMLPTAIKEEPPPPNPRGFPEEQHRNDSASEEPSTPPKSEAFVSEPPSSPPKITVKVEEDHEMQPITVASEAPKA</sequence>
<dbReference type="FunFam" id="3.30.160.60:FF:000148">
    <property type="entry name" value="zinc finger protein Gfi-1"/>
    <property type="match status" value="1"/>
</dbReference>
<dbReference type="SMART" id="SM00355">
    <property type="entry name" value="ZnF_C2H2"/>
    <property type="match status" value="2"/>
</dbReference>
<keyword evidence="4 7" id="KW-0863">Zinc-finger</keyword>
<keyword evidence="5" id="KW-0862">Zinc</keyword>
<dbReference type="Gene3D" id="3.30.160.60">
    <property type="entry name" value="Classic Zinc Finger"/>
    <property type="match status" value="2"/>
</dbReference>
<dbReference type="PANTHER" id="PTHR24393">
    <property type="entry name" value="ZINC FINGER PROTEIN"/>
    <property type="match status" value="1"/>
</dbReference>
<evidence type="ECO:0000313" key="11">
    <source>
        <dbReference type="Proteomes" id="UP000792457"/>
    </source>
</evidence>
<dbReference type="AlphaFoldDB" id="A0A8K0JYH0"/>
<evidence type="ECO:0000313" key="10">
    <source>
        <dbReference type="EMBL" id="KAG8224693.1"/>
    </source>
</evidence>
<dbReference type="FunFam" id="3.30.160.60:FF:000432">
    <property type="entry name" value="zinc finger protein Gfi-1b isoform X1"/>
    <property type="match status" value="1"/>
</dbReference>
<organism evidence="10 11">
    <name type="scientific">Ladona fulva</name>
    <name type="common">Scarce chaser dragonfly</name>
    <name type="synonym">Libellula fulva</name>
    <dbReference type="NCBI Taxonomy" id="123851"/>
    <lineage>
        <taxon>Eukaryota</taxon>
        <taxon>Metazoa</taxon>
        <taxon>Ecdysozoa</taxon>
        <taxon>Arthropoda</taxon>
        <taxon>Hexapoda</taxon>
        <taxon>Insecta</taxon>
        <taxon>Pterygota</taxon>
        <taxon>Palaeoptera</taxon>
        <taxon>Odonata</taxon>
        <taxon>Epiprocta</taxon>
        <taxon>Anisoptera</taxon>
        <taxon>Libelluloidea</taxon>
        <taxon>Libellulidae</taxon>
        <taxon>Ladona</taxon>
    </lineage>
</organism>
<gene>
    <name evidence="10" type="ORF">J437_LFUL006080</name>
</gene>
<dbReference type="GO" id="GO:0009887">
    <property type="term" value="P:animal organ morphogenesis"/>
    <property type="evidence" value="ECO:0007669"/>
    <property type="project" value="UniProtKB-ARBA"/>
</dbReference>
<reference evidence="10" key="2">
    <citation type="submission" date="2017-10" db="EMBL/GenBank/DDBJ databases">
        <title>Ladona fulva Genome sequencing and assembly.</title>
        <authorList>
            <person name="Murali S."/>
            <person name="Richards S."/>
            <person name="Bandaranaike D."/>
            <person name="Bellair M."/>
            <person name="Blankenburg K."/>
            <person name="Chao H."/>
            <person name="Dinh H."/>
            <person name="Doddapaneni H."/>
            <person name="Dugan-Rocha S."/>
            <person name="Elkadiri S."/>
            <person name="Gnanaolivu R."/>
            <person name="Hernandez B."/>
            <person name="Skinner E."/>
            <person name="Javaid M."/>
            <person name="Lee S."/>
            <person name="Li M."/>
            <person name="Ming W."/>
            <person name="Munidasa M."/>
            <person name="Muniz J."/>
            <person name="Nguyen L."/>
            <person name="Hughes D."/>
            <person name="Osuji N."/>
            <person name="Pu L.-L."/>
            <person name="Puazo M."/>
            <person name="Qu C."/>
            <person name="Quiroz J."/>
            <person name="Raj R."/>
            <person name="Weissenberger G."/>
            <person name="Xin Y."/>
            <person name="Zou X."/>
            <person name="Han Y."/>
            <person name="Worley K."/>
            <person name="Muzny D."/>
            <person name="Gibbs R."/>
        </authorList>
    </citation>
    <scope>NUCLEOTIDE SEQUENCE</scope>
    <source>
        <strain evidence="10">Sampled in the wild</strain>
    </source>
</reference>
<dbReference type="GO" id="GO:0008270">
    <property type="term" value="F:zinc ion binding"/>
    <property type="evidence" value="ECO:0007669"/>
    <property type="project" value="UniProtKB-KW"/>
</dbReference>
<evidence type="ECO:0000256" key="2">
    <source>
        <dbReference type="ARBA" id="ARBA00022723"/>
    </source>
</evidence>
<dbReference type="Proteomes" id="UP000792457">
    <property type="component" value="Unassembled WGS sequence"/>
</dbReference>
<dbReference type="InterPro" id="IPR036236">
    <property type="entry name" value="Znf_C2H2_sf"/>
</dbReference>
<dbReference type="OrthoDB" id="6155966at2759"/>
<feature type="domain" description="C2H2-type" evidence="9">
    <location>
        <begin position="35"/>
        <end position="63"/>
    </location>
</feature>
<proteinExistence type="predicted"/>